<name>A0A3B1DVU8_9ZZZZ</name>
<dbReference type="PANTHER" id="PTHR45436:SF5">
    <property type="entry name" value="SENSOR HISTIDINE KINASE TRCS"/>
    <property type="match status" value="1"/>
</dbReference>
<evidence type="ECO:0000256" key="6">
    <source>
        <dbReference type="ARBA" id="ARBA00022777"/>
    </source>
</evidence>
<dbReference type="InterPro" id="IPR003661">
    <property type="entry name" value="HisK_dim/P_dom"/>
</dbReference>
<organism evidence="12">
    <name type="scientific">hydrothermal vent metagenome</name>
    <dbReference type="NCBI Taxonomy" id="652676"/>
    <lineage>
        <taxon>unclassified sequences</taxon>
        <taxon>metagenomes</taxon>
        <taxon>ecological metagenomes</taxon>
    </lineage>
</organism>
<dbReference type="Pfam" id="PF00512">
    <property type="entry name" value="HisKA"/>
    <property type="match status" value="1"/>
</dbReference>
<dbReference type="GO" id="GO:0000155">
    <property type="term" value="F:phosphorelay sensor kinase activity"/>
    <property type="evidence" value="ECO:0007669"/>
    <property type="project" value="InterPro"/>
</dbReference>
<feature type="transmembrane region" description="Helical" evidence="9">
    <location>
        <begin position="136"/>
        <end position="157"/>
    </location>
</feature>
<keyword evidence="4" id="KW-0808">Transferase</keyword>
<feature type="domain" description="Histidine kinase" evidence="10">
    <location>
        <begin position="221"/>
        <end position="426"/>
    </location>
</feature>
<evidence type="ECO:0000259" key="11">
    <source>
        <dbReference type="PROSITE" id="PS50885"/>
    </source>
</evidence>
<evidence type="ECO:0000256" key="1">
    <source>
        <dbReference type="ARBA" id="ARBA00000085"/>
    </source>
</evidence>
<dbReference type="Gene3D" id="6.10.340.10">
    <property type="match status" value="1"/>
</dbReference>
<dbReference type="InterPro" id="IPR036890">
    <property type="entry name" value="HATPase_C_sf"/>
</dbReference>
<dbReference type="PROSITE" id="PS50885">
    <property type="entry name" value="HAMP"/>
    <property type="match status" value="1"/>
</dbReference>
<dbReference type="SMART" id="SM00387">
    <property type="entry name" value="HATPase_c"/>
    <property type="match status" value="1"/>
</dbReference>
<keyword evidence="3" id="KW-0597">Phosphoprotein</keyword>
<evidence type="ECO:0000256" key="2">
    <source>
        <dbReference type="ARBA" id="ARBA00012438"/>
    </source>
</evidence>
<keyword evidence="6" id="KW-0418">Kinase</keyword>
<dbReference type="GO" id="GO:0016020">
    <property type="term" value="C:membrane"/>
    <property type="evidence" value="ECO:0007669"/>
    <property type="project" value="InterPro"/>
</dbReference>
<evidence type="ECO:0000256" key="4">
    <source>
        <dbReference type="ARBA" id="ARBA00022679"/>
    </source>
</evidence>
<keyword evidence="7 9" id="KW-1133">Transmembrane helix</keyword>
<dbReference type="PANTHER" id="PTHR45436">
    <property type="entry name" value="SENSOR HISTIDINE KINASE YKOH"/>
    <property type="match status" value="1"/>
</dbReference>
<proteinExistence type="predicted"/>
<dbReference type="SMART" id="SM00304">
    <property type="entry name" value="HAMP"/>
    <property type="match status" value="1"/>
</dbReference>
<dbReference type="SUPFAM" id="SSF47384">
    <property type="entry name" value="Homodimeric domain of signal transducing histidine kinase"/>
    <property type="match status" value="1"/>
</dbReference>
<gene>
    <name evidence="12" type="ORF">MNBD_NITROSPIRAE01-1516</name>
</gene>
<keyword evidence="9" id="KW-0472">Membrane</keyword>
<dbReference type="AlphaFoldDB" id="A0A3B1DVU8"/>
<dbReference type="InterPro" id="IPR050428">
    <property type="entry name" value="TCS_sensor_his_kinase"/>
</dbReference>
<evidence type="ECO:0000256" key="3">
    <source>
        <dbReference type="ARBA" id="ARBA00022553"/>
    </source>
</evidence>
<dbReference type="EC" id="2.7.13.3" evidence="2"/>
<evidence type="ECO:0000256" key="7">
    <source>
        <dbReference type="ARBA" id="ARBA00022989"/>
    </source>
</evidence>
<dbReference type="InterPro" id="IPR003660">
    <property type="entry name" value="HAMP_dom"/>
</dbReference>
<dbReference type="CDD" id="cd00082">
    <property type="entry name" value="HisKA"/>
    <property type="match status" value="1"/>
</dbReference>
<dbReference type="Gene3D" id="1.10.287.130">
    <property type="match status" value="1"/>
</dbReference>
<dbReference type="Gene3D" id="3.30.565.10">
    <property type="entry name" value="Histidine kinase-like ATPase, C-terminal domain"/>
    <property type="match status" value="1"/>
</dbReference>
<evidence type="ECO:0000256" key="5">
    <source>
        <dbReference type="ARBA" id="ARBA00022692"/>
    </source>
</evidence>
<evidence type="ECO:0000256" key="9">
    <source>
        <dbReference type="SAM" id="Phobius"/>
    </source>
</evidence>
<evidence type="ECO:0000259" key="10">
    <source>
        <dbReference type="PROSITE" id="PS50109"/>
    </source>
</evidence>
<dbReference type="SMART" id="SM00388">
    <property type="entry name" value="HisKA"/>
    <property type="match status" value="1"/>
</dbReference>
<feature type="domain" description="HAMP" evidence="11">
    <location>
        <begin position="160"/>
        <end position="213"/>
    </location>
</feature>
<protein>
    <recommendedName>
        <fullName evidence="2">histidine kinase</fullName>
        <ecNumber evidence="2">2.7.13.3</ecNumber>
    </recommendedName>
</protein>
<comment type="catalytic activity">
    <reaction evidence="1">
        <text>ATP + protein L-histidine = ADP + protein N-phospho-L-histidine.</text>
        <dbReference type="EC" id="2.7.13.3"/>
    </reaction>
</comment>
<dbReference type="PROSITE" id="PS50109">
    <property type="entry name" value="HIS_KIN"/>
    <property type="match status" value="1"/>
</dbReference>
<sequence>MIPPSMNASFKTHIYRQFFILSLLTALLLFSLFTLLYEEIEQGIVDFKVHEEIHYFDEGRNVPEIRRVETTLSVFIPSNTLHFTDMPVLFQRLPIPFLGEIKTKDKEYLVVIRQLPLGVIYVAMDTAPIEKREETFQWWLIVISAVFVGISSVLARFSTRRILKPLSELTEEIRHIDPRQRTARISEQYHDQELNTIATTFNSYLSTMENHAAREKMLISMASHELRTPIAVVSGALDVLDERKTLNQKDKKTLERIRSATSVMNGNVEGILMLARKQPVNSRTTQTLLSPLVESVMEELSDAEPTNQIRLSIVPNKINYKVVGDPSLIQMLLRNLLQNSLEHTQGNVTLMQTERGLQITDEGAGLPRNARLQLKEKTLCLTKYANESGLGLFIVTLICERLGWRIEIDEQWKKGTRIHLYFPIKQPG</sequence>
<accession>A0A3B1DVU8</accession>
<feature type="transmembrane region" description="Helical" evidence="9">
    <location>
        <begin position="14"/>
        <end position="37"/>
    </location>
</feature>
<dbReference type="InterPro" id="IPR036097">
    <property type="entry name" value="HisK_dim/P_sf"/>
</dbReference>
<keyword evidence="5 9" id="KW-0812">Transmembrane</keyword>
<keyword evidence="8" id="KW-0902">Two-component regulatory system</keyword>
<reference evidence="12" key="1">
    <citation type="submission" date="2018-06" db="EMBL/GenBank/DDBJ databases">
        <authorList>
            <person name="Zhirakovskaya E."/>
        </authorList>
    </citation>
    <scope>NUCLEOTIDE SEQUENCE</scope>
</reference>
<dbReference type="EMBL" id="UOGF01000097">
    <property type="protein sequence ID" value="VAX32867.1"/>
    <property type="molecule type" value="Genomic_DNA"/>
</dbReference>
<dbReference type="SUPFAM" id="SSF55874">
    <property type="entry name" value="ATPase domain of HSP90 chaperone/DNA topoisomerase II/histidine kinase"/>
    <property type="match status" value="1"/>
</dbReference>
<dbReference type="Pfam" id="PF02518">
    <property type="entry name" value="HATPase_c"/>
    <property type="match status" value="1"/>
</dbReference>
<dbReference type="InterPro" id="IPR005467">
    <property type="entry name" value="His_kinase_dom"/>
</dbReference>
<evidence type="ECO:0000313" key="12">
    <source>
        <dbReference type="EMBL" id="VAX32867.1"/>
    </source>
</evidence>
<evidence type="ECO:0000256" key="8">
    <source>
        <dbReference type="ARBA" id="ARBA00023012"/>
    </source>
</evidence>
<dbReference type="InterPro" id="IPR003594">
    <property type="entry name" value="HATPase_dom"/>
</dbReference>